<evidence type="ECO:0000313" key="10">
    <source>
        <dbReference type="Proteomes" id="UP000269097"/>
    </source>
</evidence>
<feature type="transmembrane region" description="Helical" evidence="8">
    <location>
        <begin position="136"/>
        <end position="155"/>
    </location>
</feature>
<evidence type="ECO:0000256" key="1">
    <source>
        <dbReference type="ARBA" id="ARBA00022475"/>
    </source>
</evidence>
<evidence type="ECO:0000256" key="2">
    <source>
        <dbReference type="ARBA" id="ARBA00022654"/>
    </source>
</evidence>
<evidence type="ECO:0000256" key="6">
    <source>
        <dbReference type="ARBA" id="ARBA00022989"/>
    </source>
</evidence>
<protein>
    <submittedName>
        <fullName evidence="9">Post-translational modification of quorum-sensing peptide protein</fullName>
    </submittedName>
</protein>
<evidence type="ECO:0000256" key="7">
    <source>
        <dbReference type="ARBA" id="ARBA00023136"/>
    </source>
</evidence>
<gene>
    <name evidence="9" type="ORF">EAV92_13685</name>
</gene>
<keyword evidence="10" id="KW-1185">Reference proteome</keyword>
<dbReference type="AlphaFoldDB" id="A0A3G3JZ59"/>
<evidence type="ECO:0000313" key="9">
    <source>
        <dbReference type="EMBL" id="AYQ73535.1"/>
    </source>
</evidence>
<feature type="transmembrane region" description="Helical" evidence="8">
    <location>
        <begin position="106"/>
        <end position="124"/>
    </location>
</feature>
<dbReference type="GO" id="GO:0016020">
    <property type="term" value="C:membrane"/>
    <property type="evidence" value="ECO:0007669"/>
    <property type="project" value="InterPro"/>
</dbReference>
<evidence type="ECO:0000256" key="3">
    <source>
        <dbReference type="ARBA" id="ARBA00022670"/>
    </source>
</evidence>
<sequence length="176" mass="19358">MRRTMVESLALRIAQAIKRVDPEKTASVEVMKFSLEAIMNTLVVIVLVGVAGLVTSTFAESMLAFGAFAFLRFFSGGLHMRKALHCSIVSTLLIASAPHIPLNESWMWGIGTLSAVLVLIYAPSNIEGQARIPSKYFIYLKLISIAIVLSNFLIMNDTVCVVFAIQAATLIRLQRR</sequence>
<dbReference type="SMART" id="SM00793">
    <property type="entry name" value="AgrB"/>
    <property type="match status" value="1"/>
</dbReference>
<evidence type="ECO:0000256" key="4">
    <source>
        <dbReference type="ARBA" id="ARBA00022692"/>
    </source>
</evidence>
<keyword evidence="6 8" id="KW-1133">Transmembrane helix</keyword>
<dbReference type="GO" id="GO:0006508">
    <property type="term" value="P:proteolysis"/>
    <property type="evidence" value="ECO:0007669"/>
    <property type="project" value="UniProtKB-KW"/>
</dbReference>
<keyword evidence="4 8" id="KW-0812">Transmembrane</keyword>
<evidence type="ECO:0000256" key="5">
    <source>
        <dbReference type="ARBA" id="ARBA00022801"/>
    </source>
</evidence>
<dbReference type="GO" id="GO:0008233">
    <property type="term" value="F:peptidase activity"/>
    <property type="evidence" value="ECO:0007669"/>
    <property type="project" value="UniProtKB-KW"/>
</dbReference>
<keyword evidence="7 8" id="KW-0472">Membrane</keyword>
<dbReference type="Pfam" id="PF04647">
    <property type="entry name" value="AgrB"/>
    <property type="match status" value="1"/>
</dbReference>
<keyword evidence="5" id="KW-0378">Hydrolase</keyword>
<dbReference type="InterPro" id="IPR006741">
    <property type="entry name" value="AgrB"/>
</dbReference>
<keyword evidence="3" id="KW-0645">Protease</keyword>
<name>A0A3G3JZ59_9BACL</name>
<accession>A0A3G3JZ59</accession>
<dbReference type="KEGG" id="coh:EAV92_13685"/>
<organism evidence="9 10">
    <name type="scientific">Cohnella candidum</name>
    <dbReference type="NCBI Taxonomy" id="2674991"/>
    <lineage>
        <taxon>Bacteria</taxon>
        <taxon>Bacillati</taxon>
        <taxon>Bacillota</taxon>
        <taxon>Bacilli</taxon>
        <taxon>Bacillales</taxon>
        <taxon>Paenibacillaceae</taxon>
        <taxon>Cohnella</taxon>
    </lineage>
</organism>
<keyword evidence="1" id="KW-1003">Cell membrane</keyword>
<proteinExistence type="predicted"/>
<dbReference type="EMBL" id="CP033433">
    <property type="protein sequence ID" value="AYQ73535.1"/>
    <property type="molecule type" value="Genomic_DNA"/>
</dbReference>
<reference evidence="9 10" key="1">
    <citation type="submission" date="2018-10" db="EMBL/GenBank/DDBJ databases">
        <title>Genome Sequence of Cohnella sp.</title>
        <authorList>
            <person name="Srinivasan S."/>
            <person name="Kim M.K."/>
        </authorList>
    </citation>
    <scope>NUCLEOTIDE SEQUENCE [LARGE SCALE GENOMIC DNA]</scope>
    <source>
        <strain evidence="9 10">18JY8-7</strain>
    </source>
</reference>
<keyword evidence="2" id="KW-0673">Quorum sensing</keyword>
<feature type="transmembrane region" description="Helical" evidence="8">
    <location>
        <begin position="40"/>
        <end position="71"/>
    </location>
</feature>
<dbReference type="Proteomes" id="UP000269097">
    <property type="component" value="Chromosome"/>
</dbReference>
<dbReference type="GO" id="GO:0009372">
    <property type="term" value="P:quorum sensing"/>
    <property type="evidence" value="ECO:0007669"/>
    <property type="project" value="UniProtKB-KW"/>
</dbReference>
<evidence type="ECO:0000256" key="8">
    <source>
        <dbReference type="SAM" id="Phobius"/>
    </source>
</evidence>